<dbReference type="PANTHER" id="PTHR46558:SF4">
    <property type="entry name" value="DNA-BIDING PHAGE PROTEIN"/>
    <property type="match status" value="1"/>
</dbReference>
<dbReference type="InterPro" id="IPR010982">
    <property type="entry name" value="Lambda_DNA-bd_dom_sf"/>
</dbReference>
<evidence type="ECO:0000256" key="2">
    <source>
        <dbReference type="SAM" id="MobiDB-lite"/>
    </source>
</evidence>
<feature type="region of interest" description="Disordered" evidence="2">
    <location>
        <begin position="122"/>
        <end position="150"/>
    </location>
</feature>
<protein>
    <submittedName>
        <fullName evidence="4">XRE family transcriptional regulator</fullName>
    </submittedName>
</protein>
<dbReference type="CDD" id="cd00093">
    <property type="entry name" value="HTH_XRE"/>
    <property type="match status" value="1"/>
</dbReference>
<reference evidence="4 5" key="1">
    <citation type="submission" date="2018-08" db="EMBL/GenBank/DDBJ databases">
        <title>A genome reference for cultivated species of the human gut microbiota.</title>
        <authorList>
            <person name="Zou Y."/>
            <person name="Xue W."/>
            <person name="Luo G."/>
        </authorList>
    </citation>
    <scope>NUCLEOTIDE SEQUENCE [LARGE SCALE GENOMIC DNA]</scope>
    <source>
        <strain evidence="4 5">AM43-11</strain>
    </source>
</reference>
<feature type="domain" description="HTH cro/C1-type" evidence="3">
    <location>
        <begin position="7"/>
        <end position="61"/>
    </location>
</feature>
<dbReference type="AlphaFoldDB" id="A0A413SBG1"/>
<name>A0A413SBG1_9FIRM</name>
<evidence type="ECO:0000259" key="3">
    <source>
        <dbReference type="PROSITE" id="PS50943"/>
    </source>
</evidence>
<evidence type="ECO:0000313" key="5">
    <source>
        <dbReference type="Proteomes" id="UP000284465"/>
    </source>
</evidence>
<dbReference type="Proteomes" id="UP000284465">
    <property type="component" value="Unassembled WGS sequence"/>
</dbReference>
<dbReference type="Gene3D" id="1.10.260.40">
    <property type="entry name" value="lambda repressor-like DNA-binding domains"/>
    <property type="match status" value="1"/>
</dbReference>
<evidence type="ECO:0000256" key="1">
    <source>
        <dbReference type="ARBA" id="ARBA00023125"/>
    </source>
</evidence>
<keyword evidence="1" id="KW-0238">DNA-binding</keyword>
<evidence type="ECO:0000313" key="4">
    <source>
        <dbReference type="EMBL" id="RHA62571.1"/>
    </source>
</evidence>
<dbReference type="Pfam" id="PF01381">
    <property type="entry name" value="HTH_3"/>
    <property type="match status" value="1"/>
</dbReference>
<proteinExistence type="predicted"/>
<gene>
    <name evidence="4" type="ORF">DW927_18550</name>
</gene>
<feature type="compositionally biased region" description="Basic and acidic residues" evidence="2">
    <location>
        <begin position="133"/>
        <end position="150"/>
    </location>
</feature>
<sequence>MNLNERIKKLRKTLGLTLEKFGERLGVKRNSVSQWENGINNVSDQVRKSICREFGVNEEWLLSGSGPMFIQSSTFSLDEFVKSRGASDLELDIMKAYFDLEPDVRKMIIEHFKSRLAAPKRDLFDDVPDTPEELERRFPPVDPDDKHAAG</sequence>
<dbReference type="PANTHER" id="PTHR46558">
    <property type="entry name" value="TRACRIPTIONAL REGULATORY PROTEIN-RELATED-RELATED"/>
    <property type="match status" value="1"/>
</dbReference>
<dbReference type="SMART" id="SM00530">
    <property type="entry name" value="HTH_XRE"/>
    <property type="match status" value="1"/>
</dbReference>
<dbReference type="InterPro" id="IPR001387">
    <property type="entry name" value="Cro/C1-type_HTH"/>
</dbReference>
<dbReference type="PROSITE" id="PS50943">
    <property type="entry name" value="HTH_CROC1"/>
    <property type="match status" value="1"/>
</dbReference>
<dbReference type="EMBL" id="QSFP01000036">
    <property type="protein sequence ID" value="RHA62571.1"/>
    <property type="molecule type" value="Genomic_DNA"/>
</dbReference>
<comment type="caution">
    <text evidence="4">The sequence shown here is derived from an EMBL/GenBank/DDBJ whole genome shotgun (WGS) entry which is preliminary data.</text>
</comment>
<dbReference type="SUPFAM" id="SSF47413">
    <property type="entry name" value="lambda repressor-like DNA-binding domains"/>
    <property type="match status" value="1"/>
</dbReference>
<organism evidence="4 5">
    <name type="scientific">Roseburia intestinalis</name>
    <dbReference type="NCBI Taxonomy" id="166486"/>
    <lineage>
        <taxon>Bacteria</taxon>
        <taxon>Bacillati</taxon>
        <taxon>Bacillota</taxon>
        <taxon>Clostridia</taxon>
        <taxon>Lachnospirales</taxon>
        <taxon>Lachnospiraceae</taxon>
        <taxon>Roseburia</taxon>
    </lineage>
</organism>
<dbReference type="GO" id="GO:0003677">
    <property type="term" value="F:DNA binding"/>
    <property type="evidence" value="ECO:0007669"/>
    <property type="project" value="UniProtKB-KW"/>
</dbReference>
<accession>A0A413SBG1</accession>